<dbReference type="SMART" id="SM00409">
    <property type="entry name" value="IG"/>
    <property type="match status" value="1"/>
</dbReference>
<dbReference type="AlphaFoldDB" id="A0A3B3UYB2"/>
<keyword evidence="2" id="KW-1003">Cell membrane</keyword>
<evidence type="ECO:0000256" key="1">
    <source>
        <dbReference type="ARBA" id="ARBA00004251"/>
    </source>
</evidence>
<dbReference type="GO" id="GO:0007166">
    <property type="term" value="P:cell surface receptor signaling pathway"/>
    <property type="evidence" value="ECO:0007669"/>
    <property type="project" value="TreeGrafter"/>
</dbReference>
<reference evidence="12" key="2">
    <citation type="submission" date="2025-09" db="UniProtKB">
        <authorList>
            <consortium name="Ensembl"/>
        </authorList>
    </citation>
    <scope>IDENTIFICATION</scope>
</reference>
<keyword evidence="9" id="KW-0325">Glycoprotein</keyword>
<organism evidence="12 13">
    <name type="scientific">Poecilia latipinna</name>
    <name type="common">sailfin molly</name>
    <dbReference type="NCBI Taxonomy" id="48699"/>
    <lineage>
        <taxon>Eukaryota</taxon>
        <taxon>Metazoa</taxon>
        <taxon>Chordata</taxon>
        <taxon>Craniata</taxon>
        <taxon>Vertebrata</taxon>
        <taxon>Euteleostomi</taxon>
        <taxon>Actinopterygii</taxon>
        <taxon>Neopterygii</taxon>
        <taxon>Teleostei</taxon>
        <taxon>Neoteleostei</taxon>
        <taxon>Acanthomorphata</taxon>
        <taxon>Ovalentaria</taxon>
        <taxon>Atherinomorphae</taxon>
        <taxon>Cyprinodontiformes</taxon>
        <taxon>Poeciliidae</taxon>
        <taxon>Poeciliinae</taxon>
        <taxon>Poecilia</taxon>
    </lineage>
</organism>
<dbReference type="PANTHER" id="PTHR25466">
    <property type="entry name" value="T-LYMPHOCYTE ACTIVATION ANTIGEN"/>
    <property type="match status" value="1"/>
</dbReference>
<dbReference type="InterPro" id="IPR003599">
    <property type="entry name" value="Ig_sub"/>
</dbReference>
<evidence type="ECO:0000256" key="8">
    <source>
        <dbReference type="ARBA" id="ARBA00023170"/>
    </source>
</evidence>
<dbReference type="SUPFAM" id="SSF48726">
    <property type="entry name" value="Immunoglobulin"/>
    <property type="match status" value="1"/>
</dbReference>
<dbReference type="PROSITE" id="PS50835">
    <property type="entry name" value="IG_LIKE"/>
    <property type="match status" value="1"/>
</dbReference>
<dbReference type="InterPro" id="IPR013106">
    <property type="entry name" value="Ig_V-set"/>
</dbReference>
<accession>A0A3B3UYB2</accession>
<dbReference type="InterPro" id="IPR013783">
    <property type="entry name" value="Ig-like_fold"/>
</dbReference>
<evidence type="ECO:0000256" key="9">
    <source>
        <dbReference type="ARBA" id="ARBA00023180"/>
    </source>
</evidence>
<dbReference type="PANTHER" id="PTHR25466:SF9">
    <property type="entry name" value="FIBRONECTIN TYPE-III DOMAIN-CONTAINING PROTEIN"/>
    <property type="match status" value="1"/>
</dbReference>
<sequence length="180" mass="19899">MLNSQYLTVVAGEKPLQLSQQVKVKLGQNVSLECVGPSDEEIKLFTWTKDGLGSDHVFFYRNGRSYGSYQHESFRGRVDLRSSLKDGDFSVVLHNVSKTDEGTYRCVIITRRSGGHDGKLHSFVNLTVSGEDPAGDPSGQTLKVILPAESSLLLINSVSSHPCWYLKLFSSCKIELNSES</sequence>
<evidence type="ECO:0000256" key="2">
    <source>
        <dbReference type="ARBA" id="ARBA00022475"/>
    </source>
</evidence>
<dbReference type="STRING" id="48699.ENSPLAP00000017662"/>
<dbReference type="GO" id="GO:0009897">
    <property type="term" value="C:external side of plasma membrane"/>
    <property type="evidence" value="ECO:0007669"/>
    <property type="project" value="TreeGrafter"/>
</dbReference>
<reference evidence="12" key="1">
    <citation type="submission" date="2025-08" db="UniProtKB">
        <authorList>
            <consortium name="Ensembl"/>
        </authorList>
    </citation>
    <scope>IDENTIFICATION</scope>
</reference>
<evidence type="ECO:0000313" key="12">
    <source>
        <dbReference type="Ensembl" id="ENSPLAP00000017662.1"/>
    </source>
</evidence>
<dbReference type="GO" id="GO:0042102">
    <property type="term" value="P:positive regulation of T cell proliferation"/>
    <property type="evidence" value="ECO:0007669"/>
    <property type="project" value="TreeGrafter"/>
</dbReference>
<dbReference type="Pfam" id="PF07686">
    <property type="entry name" value="V-set"/>
    <property type="match status" value="1"/>
</dbReference>
<protein>
    <recommendedName>
        <fullName evidence="11">Ig-like domain-containing protein</fullName>
    </recommendedName>
</protein>
<evidence type="ECO:0000313" key="13">
    <source>
        <dbReference type="Proteomes" id="UP000261500"/>
    </source>
</evidence>
<name>A0A3B3UYB2_9TELE</name>
<keyword evidence="5" id="KW-1133">Transmembrane helix</keyword>
<evidence type="ECO:0000256" key="3">
    <source>
        <dbReference type="ARBA" id="ARBA00022692"/>
    </source>
</evidence>
<dbReference type="GO" id="GO:0071222">
    <property type="term" value="P:cellular response to lipopolysaccharide"/>
    <property type="evidence" value="ECO:0007669"/>
    <property type="project" value="TreeGrafter"/>
</dbReference>
<keyword evidence="4" id="KW-0732">Signal</keyword>
<comment type="subcellular location">
    <subcellularLocation>
        <location evidence="1">Cell membrane</location>
        <topology evidence="1">Single-pass type I membrane protein</topology>
    </subcellularLocation>
</comment>
<keyword evidence="10" id="KW-0393">Immunoglobulin domain</keyword>
<dbReference type="Ensembl" id="ENSPLAT00000026952.1">
    <property type="protein sequence ID" value="ENSPLAP00000017662.1"/>
    <property type="gene ID" value="ENSPLAG00000022118.1"/>
</dbReference>
<evidence type="ECO:0000256" key="6">
    <source>
        <dbReference type="ARBA" id="ARBA00023136"/>
    </source>
</evidence>
<feature type="domain" description="Ig-like" evidence="11">
    <location>
        <begin position="15"/>
        <end position="108"/>
    </location>
</feature>
<dbReference type="InterPro" id="IPR007110">
    <property type="entry name" value="Ig-like_dom"/>
</dbReference>
<dbReference type="GO" id="GO:0006955">
    <property type="term" value="P:immune response"/>
    <property type="evidence" value="ECO:0007669"/>
    <property type="project" value="TreeGrafter"/>
</dbReference>
<keyword evidence="3" id="KW-0812">Transmembrane</keyword>
<dbReference type="InterPro" id="IPR036179">
    <property type="entry name" value="Ig-like_dom_sf"/>
</dbReference>
<keyword evidence="13" id="KW-1185">Reference proteome</keyword>
<dbReference type="Proteomes" id="UP000261500">
    <property type="component" value="Unplaced"/>
</dbReference>
<evidence type="ECO:0000256" key="7">
    <source>
        <dbReference type="ARBA" id="ARBA00023157"/>
    </source>
</evidence>
<evidence type="ECO:0000259" key="11">
    <source>
        <dbReference type="PROSITE" id="PS50835"/>
    </source>
</evidence>
<dbReference type="GeneTree" id="ENSGT01150000287060"/>
<evidence type="ECO:0000256" key="4">
    <source>
        <dbReference type="ARBA" id="ARBA00022729"/>
    </source>
</evidence>
<dbReference type="InterPro" id="IPR051713">
    <property type="entry name" value="T-cell_Activation_Regulation"/>
</dbReference>
<keyword evidence="6" id="KW-0472">Membrane</keyword>
<evidence type="ECO:0000256" key="10">
    <source>
        <dbReference type="ARBA" id="ARBA00023319"/>
    </source>
</evidence>
<keyword evidence="8" id="KW-0675">Receptor</keyword>
<proteinExistence type="predicted"/>
<dbReference type="Gene3D" id="2.60.40.10">
    <property type="entry name" value="Immunoglobulins"/>
    <property type="match status" value="1"/>
</dbReference>
<dbReference type="GO" id="GO:0031295">
    <property type="term" value="P:T cell costimulation"/>
    <property type="evidence" value="ECO:0007669"/>
    <property type="project" value="TreeGrafter"/>
</dbReference>
<evidence type="ECO:0000256" key="5">
    <source>
        <dbReference type="ARBA" id="ARBA00022989"/>
    </source>
</evidence>
<keyword evidence="7" id="KW-1015">Disulfide bond</keyword>
<dbReference type="GO" id="GO:0042130">
    <property type="term" value="P:negative regulation of T cell proliferation"/>
    <property type="evidence" value="ECO:0007669"/>
    <property type="project" value="TreeGrafter"/>
</dbReference>